<comment type="caution">
    <text evidence="2">The sequence shown here is derived from an EMBL/GenBank/DDBJ whole genome shotgun (WGS) entry which is preliminary data.</text>
</comment>
<keyword evidence="3" id="KW-1185">Reference proteome</keyword>
<dbReference type="Pfam" id="PF00293">
    <property type="entry name" value="NUDIX"/>
    <property type="match status" value="1"/>
</dbReference>
<reference evidence="2 3" key="1">
    <citation type="submission" date="2022-10" db="EMBL/GenBank/DDBJ databases">
        <title>Defluviimonas sp. CAU 1641 isolated from mud.</title>
        <authorList>
            <person name="Kim W."/>
        </authorList>
    </citation>
    <scope>NUCLEOTIDE SEQUENCE [LARGE SCALE GENOMIC DNA]</scope>
    <source>
        <strain evidence="2 3">CAU 1641</strain>
    </source>
</reference>
<dbReference type="EMBL" id="JAPDOG010000014">
    <property type="protein sequence ID" value="MCW3783009.1"/>
    <property type="molecule type" value="Genomic_DNA"/>
</dbReference>
<name>A0ABT3J6I1_9RHOB</name>
<dbReference type="Gene3D" id="3.90.79.10">
    <property type="entry name" value="Nucleoside Triphosphate Pyrophosphohydrolase"/>
    <property type="match status" value="1"/>
</dbReference>
<evidence type="ECO:0000313" key="2">
    <source>
        <dbReference type="EMBL" id="MCW3783009.1"/>
    </source>
</evidence>
<dbReference type="InterPro" id="IPR015797">
    <property type="entry name" value="NUDIX_hydrolase-like_dom_sf"/>
</dbReference>
<evidence type="ECO:0000313" key="3">
    <source>
        <dbReference type="Proteomes" id="UP001207582"/>
    </source>
</evidence>
<dbReference type="PANTHER" id="PTHR43222:SF12">
    <property type="entry name" value="NUDIX HYDROLASE"/>
    <property type="match status" value="1"/>
</dbReference>
<dbReference type="RefSeq" id="WP_264772643.1">
    <property type="nucleotide sequence ID" value="NZ_JAPDOG010000014.1"/>
</dbReference>
<sequence>MTDQPIAWTREGRPLFDNTPTVVCAAVPVEGGILAVRRAHEPGAGKLGLPGGYHMRGESWQMGGAREVMEETGYAVDPGQLTVRHLVTDEYGNNVVFAFHEGEAEPTAAPLDGEALEIVVVREGDLDPEDWAFPLHRAFAARALYELKLQQGLRSLLNARTDDGLGVDSRQLALGLLAGFEGTTQDWRRIARSCHYEHPETEPALSPEP</sequence>
<dbReference type="PROSITE" id="PS51462">
    <property type="entry name" value="NUDIX"/>
    <property type="match status" value="1"/>
</dbReference>
<organism evidence="2 3">
    <name type="scientific">Defluviimonas salinarum</name>
    <dbReference type="NCBI Taxonomy" id="2992147"/>
    <lineage>
        <taxon>Bacteria</taxon>
        <taxon>Pseudomonadati</taxon>
        <taxon>Pseudomonadota</taxon>
        <taxon>Alphaproteobacteria</taxon>
        <taxon>Rhodobacterales</taxon>
        <taxon>Paracoccaceae</taxon>
        <taxon>Albidovulum</taxon>
    </lineage>
</organism>
<proteinExistence type="predicted"/>
<gene>
    <name evidence="2" type="ORF">OM960_15780</name>
</gene>
<evidence type="ECO:0000259" key="1">
    <source>
        <dbReference type="PROSITE" id="PS51462"/>
    </source>
</evidence>
<protein>
    <submittedName>
        <fullName evidence="2">NUDIX domain-containing protein</fullName>
    </submittedName>
</protein>
<dbReference type="PANTHER" id="PTHR43222">
    <property type="entry name" value="NUDIX HYDROLASE 23"/>
    <property type="match status" value="1"/>
</dbReference>
<dbReference type="SUPFAM" id="SSF55811">
    <property type="entry name" value="Nudix"/>
    <property type="match status" value="1"/>
</dbReference>
<dbReference type="Proteomes" id="UP001207582">
    <property type="component" value="Unassembled WGS sequence"/>
</dbReference>
<dbReference type="InterPro" id="IPR000086">
    <property type="entry name" value="NUDIX_hydrolase_dom"/>
</dbReference>
<accession>A0ABT3J6I1</accession>
<feature type="domain" description="Nudix hydrolase" evidence="1">
    <location>
        <begin position="17"/>
        <end position="143"/>
    </location>
</feature>